<protein>
    <submittedName>
        <fullName evidence="1">Uncharacterized protein</fullName>
    </submittedName>
</protein>
<dbReference type="AlphaFoldDB" id="A0A0A9B022"/>
<accession>A0A0A9B022</accession>
<reference evidence="1" key="2">
    <citation type="journal article" date="2015" name="Data Brief">
        <title>Shoot transcriptome of the giant reed, Arundo donax.</title>
        <authorList>
            <person name="Barrero R.A."/>
            <person name="Guerrero F.D."/>
            <person name="Moolhuijzen P."/>
            <person name="Goolsby J.A."/>
            <person name="Tidwell J."/>
            <person name="Bellgard S.E."/>
            <person name="Bellgard M.I."/>
        </authorList>
    </citation>
    <scope>NUCLEOTIDE SEQUENCE</scope>
    <source>
        <tissue evidence="1">Shoot tissue taken approximately 20 cm above the soil surface</tissue>
    </source>
</reference>
<name>A0A0A9B022_ARUDO</name>
<sequence>MYLLLFNLRAIGFQQSLDYSKSLN</sequence>
<dbReference type="EMBL" id="GBRH01241194">
    <property type="protein sequence ID" value="JAD56701.1"/>
    <property type="molecule type" value="Transcribed_RNA"/>
</dbReference>
<reference evidence="1" key="1">
    <citation type="submission" date="2014-09" db="EMBL/GenBank/DDBJ databases">
        <authorList>
            <person name="Magalhaes I.L.F."/>
            <person name="Oliveira U."/>
            <person name="Santos F.R."/>
            <person name="Vidigal T.H.D.A."/>
            <person name="Brescovit A.D."/>
            <person name="Santos A.J."/>
        </authorList>
    </citation>
    <scope>NUCLEOTIDE SEQUENCE</scope>
    <source>
        <tissue evidence="1">Shoot tissue taken approximately 20 cm above the soil surface</tissue>
    </source>
</reference>
<organism evidence="1">
    <name type="scientific">Arundo donax</name>
    <name type="common">Giant reed</name>
    <name type="synonym">Donax arundinaceus</name>
    <dbReference type="NCBI Taxonomy" id="35708"/>
    <lineage>
        <taxon>Eukaryota</taxon>
        <taxon>Viridiplantae</taxon>
        <taxon>Streptophyta</taxon>
        <taxon>Embryophyta</taxon>
        <taxon>Tracheophyta</taxon>
        <taxon>Spermatophyta</taxon>
        <taxon>Magnoliopsida</taxon>
        <taxon>Liliopsida</taxon>
        <taxon>Poales</taxon>
        <taxon>Poaceae</taxon>
        <taxon>PACMAD clade</taxon>
        <taxon>Arundinoideae</taxon>
        <taxon>Arundineae</taxon>
        <taxon>Arundo</taxon>
    </lineage>
</organism>
<proteinExistence type="predicted"/>
<evidence type="ECO:0000313" key="1">
    <source>
        <dbReference type="EMBL" id="JAD56701.1"/>
    </source>
</evidence>